<organism evidence="3 4">
    <name type="scientific">Xenopus laevis</name>
    <name type="common">African clawed frog</name>
    <dbReference type="NCBI Taxonomy" id="8355"/>
    <lineage>
        <taxon>Eukaryota</taxon>
        <taxon>Metazoa</taxon>
        <taxon>Chordata</taxon>
        <taxon>Craniata</taxon>
        <taxon>Vertebrata</taxon>
        <taxon>Euteleostomi</taxon>
        <taxon>Amphibia</taxon>
        <taxon>Batrachia</taxon>
        <taxon>Anura</taxon>
        <taxon>Pipoidea</taxon>
        <taxon>Pipidae</taxon>
        <taxon>Xenopodinae</taxon>
        <taxon>Xenopus</taxon>
        <taxon>Xenopus</taxon>
    </lineage>
</organism>
<dbReference type="InterPro" id="IPR038800">
    <property type="entry name" value="CCDC17"/>
</dbReference>
<feature type="coiled-coil region" evidence="1">
    <location>
        <begin position="286"/>
        <end position="381"/>
    </location>
</feature>
<evidence type="ECO:0000313" key="4">
    <source>
        <dbReference type="Proteomes" id="UP000694892"/>
    </source>
</evidence>
<feature type="coiled-coil region" evidence="1">
    <location>
        <begin position="159"/>
        <end position="217"/>
    </location>
</feature>
<accession>A0A974D5C1</accession>
<feature type="compositionally biased region" description="Polar residues" evidence="2">
    <location>
        <begin position="685"/>
        <end position="694"/>
    </location>
</feature>
<name>A0A974D5C1_XENLA</name>
<evidence type="ECO:0000256" key="2">
    <source>
        <dbReference type="SAM" id="MobiDB-lite"/>
    </source>
</evidence>
<dbReference type="OMA" id="LQLAYVQ"/>
<protein>
    <recommendedName>
        <fullName evidence="5">Coiled-coil domain-containing protein 17</fullName>
    </recommendedName>
</protein>
<dbReference type="PANTHER" id="PTHR33820">
    <property type="entry name" value="COILED-COIL DOMAIN-CONTAINING PROTEIN 17"/>
    <property type="match status" value="1"/>
</dbReference>
<dbReference type="EMBL" id="CM004472">
    <property type="protein sequence ID" value="OCT84910.1"/>
    <property type="molecule type" value="Genomic_DNA"/>
</dbReference>
<feature type="region of interest" description="Disordered" evidence="2">
    <location>
        <begin position="676"/>
        <end position="700"/>
    </location>
</feature>
<proteinExistence type="predicted"/>
<feature type="compositionally biased region" description="Pro residues" evidence="2">
    <location>
        <begin position="392"/>
        <end position="409"/>
    </location>
</feature>
<gene>
    <name evidence="3" type="ORF">XELAEV_18023069mg</name>
</gene>
<dbReference type="PANTHER" id="PTHR33820:SF4">
    <property type="entry name" value="COILED-COIL DOMAIN-CONTAINING PROTEIN 17"/>
    <property type="match status" value="1"/>
</dbReference>
<evidence type="ECO:0000256" key="1">
    <source>
        <dbReference type="SAM" id="Coils"/>
    </source>
</evidence>
<evidence type="ECO:0000313" key="3">
    <source>
        <dbReference type="EMBL" id="OCT84910.1"/>
    </source>
</evidence>
<feature type="region of interest" description="Disordered" evidence="2">
    <location>
        <begin position="386"/>
        <end position="412"/>
    </location>
</feature>
<reference evidence="4" key="1">
    <citation type="journal article" date="2016" name="Nature">
        <title>Genome evolution in the allotetraploid frog Xenopus laevis.</title>
        <authorList>
            <person name="Session A.M."/>
            <person name="Uno Y."/>
            <person name="Kwon T."/>
            <person name="Chapman J.A."/>
            <person name="Toyoda A."/>
            <person name="Takahashi S."/>
            <person name="Fukui A."/>
            <person name="Hikosaka A."/>
            <person name="Suzuki A."/>
            <person name="Kondo M."/>
            <person name="van Heeringen S.J."/>
            <person name="Quigley I."/>
            <person name="Heinz S."/>
            <person name="Ogino H."/>
            <person name="Ochi H."/>
            <person name="Hellsten U."/>
            <person name="Lyons J.B."/>
            <person name="Simakov O."/>
            <person name="Putnam N."/>
            <person name="Stites J."/>
            <person name="Kuroki Y."/>
            <person name="Tanaka T."/>
            <person name="Michiue T."/>
            <person name="Watanabe M."/>
            <person name="Bogdanovic O."/>
            <person name="Lister R."/>
            <person name="Georgiou G."/>
            <person name="Paranjpe S.S."/>
            <person name="van Kruijsbergen I."/>
            <person name="Shu S."/>
            <person name="Carlson J."/>
            <person name="Kinoshita T."/>
            <person name="Ohta Y."/>
            <person name="Mawaribuchi S."/>
            <person name="Jenkins J."/>
            <person name="Grimwood J."/>
            <person name="Schmutz J."/>
            <person name="Mitros T."/>
            <person name="Mozaffari S.V."/>
            <person name="Suzuki Y."/>
            <person name="Haramoto Y."/>
            <person name="Yamamoto T.S."/>
            <person name="Takagi C."/>
            <person name="Heald R."/>
            <person name="Miller K."/>
            <person name="Haudenschild C."/>
            <person name="Kitzman J."/>
            <person name="Nakayama T."/>
            <person name="Izutsu Y."/>
            <person name="Robert J."/>
            <person name="Fortriede J."/>
            <person name="Burns K."/>
            <person name="Lotay V."/>
            <person name="Karimi K."/>
            <person name="Yasuoka Y."/>
            <person name="Dichmann D.S."/>
            <person name="Flajnik M.F."/>
            <person name="Houston D.W."/>
            <person name="Shendure J."/>
            <person name="DuPasquier L."/>
            <person name="Vize P.D."/>
            <person name="Zorn A.M."/>
            <person name="Ito M."/>
            <person name="Marcotte E.M."/>
            <person name="Wallingford J.B."/>
            <person name="Ito Y."/>
            <person name="Asashima M."/>
            <person name="Ueno N."/>
            <person name="Matsuda Y."/>
            <person name="Veenstra G.J."/>
            <person name="Fujiyama A."/>
            <person name="Harland R.M."/>
            <person name="Taira M."/>
            <person name="Rokhsar D.S."/>
        </authorList>
    </citation>
    <scope>NUCLEOTIDE SEQUENCE [LARGE SCALE GENOMIC DNA]</scope>
    <source>
        <strain evidence="4">J</strain>
    </source>
</reference>
<keyword evidence="1" id="KW-0175">Coiled coil</keyword>
<evidence type="ECO:0008006" key="5">
    <source>
        <dbReference type="Google" id="ProtNLM"/>
    </source>
</evidence>
<dbReference type="Proteomes" id="UP000694892">
    <property type="component" value="Chromosome 4L"/>
</dbReference>
<sequence>MADLGTYRCNNCKMDFHSQRLLEKHKEKFCIGSNIGDPVILSSRFLDGGETLHLDGRVPRMTESPDFKTRDSIARLRARENLLKERELMGGFGPSDSVSDSRALRSLTDEFQKLRKSLQESVPTLRSLQLQGEGNSQIHWERDYRERMHEMAEAHERHLADIHASNQTLELQREEIRQRLSDYAGAGSSTSHLEQMLLELKAQEEKNQLALDALRDQIGLIQSENRTKVETADKDIPSNTAVQKEKVSLNFIAFPPRGSSLSSEISALQLAYVQSGGNDPSVLAQMRDLQAEALTFEEMAHKQERKEKKKRKNDAAPRQLDVELMAVELENQRLEEEIFNMKMLRGKKKAGNGDSELVEMQREHLQQMAQLQGDIELLRRDVSRMPPRVSHGPPPFLPPPVAPPPPPLPHLSRHPAGRPDGAIMMGGLDLVRPPSPSANRHIVEPIDALGPAPYDPVAGFVIFYDFLLGLDPTIQKIRLVSGLYNNGHKMGQTTSLPDVLCEVWQSSQHLTNAPRGNIATLSAKQPIPRVRPSSSISLIMELQGTGGFNPYGQEVQQLSSFGWAKFDLFDQHNQVLSGRWKLPVRSFPLRPGLHTGQLNTVPQMGKAEIFFRVTNARDAEIQSMAEIDPRNASLYQYPPLMSGPAVAVMNNPAPQPTFHPSLKSFNVPLPPFSDYVDPPPVQELPKQQKNSQSEIPLEGQRKLELSKAENPNRLGFIIDRVKDAPLGDGTLRLTGYHMKTGKVIPTEQMGMNFIISAVSSNIRHGHFIFGEQEVIFSGVTPEEDMLLMLRFYHWPGGSTAWAPWEASRAFKPLPPSEEWAAAWAILRLTRTASTEIKDHGGTKNGTFVWNTGTHELTLYHCPAPPVMQLSSILPERYNETFEQYGSSSVRLCLFSISRPDQVFPPEAPTTDQHIQDIPRHVYIPISRRTAVSKPFTSADDIVLYIDGARFLPDAVTVTCVTGRIFDRNYEQFGPDISTGVDVNSDIFQPFYNFSLQIHSSNIPPTATLLLKVYTIDRFTQELTLIGWAALNLFVESGTQRAPVSDSHDVKVSLNEGAHQIRLYSKAPPTDQSFSVESVTSSGRIVPCATLLIRVMKVSKTSQHLQNKKNSQSVQECPQYEQGVYISDSAQPTPGEMQLYRAMMNRSVVLGRDVIPLVAGTSEHELNSDKQLSAWVQRTFSELKNKTPQPFQLCCVSRYLVSSGLMVSADRANNLAWSGFSLAHICLNPPAAIYFGQPWERFDRAVPVDDIDLNSDQKCPMWQDGFKSFPERVYHEYLTVIFQLHEVLLGKKGKNKQTDNSQQDYHSAEKGPHELLRGAQAWTALQVFYKQYCNFGIYQLPLYSGVPSKAVLSALASNDCKATLKDLVKANTIQFLPGASLTVRIADGRRHRELMEYNLHEINQMYLPPKAINSYTKELHGGKLSEFIPDGEKEDFKKHLANWFRKHLRSDLELNLHKTNMEENTRQRTQDTV</sequence>